<feature type="transmembrane region" description="Helical" evidence="12">
    <location>
        <begin position="466"/>
        <end position="488"/>
    </location>
</feature>
<dbReference type="PANTHER" id="PTHR30540:SF79">
    <property type="entry name" value="LOW AFFINITY POTASSIUM TRANSPORT SYSTEM PROTEIN KUP"/>
    <property type="match status" value="1"/>
</dbReference>
<keyword evidence="10 12" id="KW-0406">Ion transport</keyword>
<dbReference type="InterPro" id="IPR053952">
    <property type="entry name" value="K_trans_C"/>
</dbReference>
<comment type="function">
    <text evidence="12">Transport of potassium into the cell. Likely operates as a K(+):H(+) symporter.</text>
</comment>
<comment type="subcellular location">
    <subcellularLocation>
        <location evidence="12">Cell membrane</location>
        <topology evidence="12">Multi-pass membrane protein</topology>
    </subcellularLocation>
    <subcellularLocation>
        <location evidence="1">Membrane</location>
        <topology evidence="1">Multi-pass membrane protein</topology>
    </subcellularLocation>
</comment>
<dbReference type="Proteomes" id="UP000429211">
    <property type="component" value="Unassembled WGS sequence"/>
</dbReference>
<evidence type="ECO:0000256" key="10">
    <source>
        <dbReference type="ARBA" id="ARBA00023065"/>
    </source>
</evidence>
<feature type="transmembrane region" description="Helical" evidence="12">
    <location>
        <begin position="115"/>
        <end position="138"/>
    </location>
</feature>
<dbReference type="InterPro" id="IPR003855">
    <property type="entry name" value="K+_transporter"/>
</dbReference>
<feature type="transmembrane region" description="Helical" evidence="12">
    <location>
        <begin position="410"/>
        <end position="430"/>
    </location>
</feature>
<feature type="transmembrane region" description="Helical" evidence="12">
    <location>
        <begin position="361"/>
        <end position="386"/>
    </location>
</feature>
<keyword evidence="11 12" id="KW-0472">Membrane</keyword>
<feature type="transmembrane region" description="Helical" evidence="12">
    <location>
        <begin position="275"/>
        <end position="300"/>
    </location>
</feature>
<keyword evidence="5 12" id="KW-0633">Potassium transport</keyword>
<feature type="transmembrane region" description="Helical" evidence="12">
    <location>
        <begin position="209"/>
        <end position="224"/>
    </location>
</feature>
<evidence type="ECO:0000313" key="17">
    <source>
        <dbReference type="EMBL" id="VYT06462.1"/>
    </source>
</evidence>
<dbReference type="InterPro" id="IPR023051">
    <property type="entry name" value="Kup"/>
</dbReference>
<feature type="transmembrane region" description="Helical" evidence="12">
    <location>
        <begin position="436"/>
        <end position="459"/>
    </location>
</feature>
<keyword evidence="4 12" id="KW-1003">Cell membrane</keyword>
<keyword evidence="13" id="KW-0175">Coiled coil</keyword>
<accession>A0A6N2TP02</accession>
<dbReference type="EMBL" id="CACRSP010000006">
    <property type="protein sequence ID" value="VYT06462.1"/>
    <property type="molecule type" value="Genomic_DNA"/>
</dbReference>
<evidence type="ECO:0000256" key="4">
    <source>
        <dbReference type="ARBA" id="ARBA00022475"/>
    </source>
</evidence>
<dbReference type="RefSeq" id="WP_129880223.1">
    <property type="nucleotide sequence ID" value="NZ_CACRSP010000006.1"/>
</dbReference>
<evidence type="ECO:0000256" key="9">
    <source>
        <dbReference type="ARBA" id="ARBA00022989"/>
    </source>
</evidence>
<dbReference type="InterPro" id="IPR053951">
    <property type="entry name" value="K_trans_N"/>
</dbReference>
<evidence type="ECO:0000256" key="12">
    <source>
        <dbReference type="HAMAP-Rule" id="MF_01522"/>
    </source>
</evidence>
<sequence length="725" mass="81111">MANEPDEEKPLLHAAAYTQAPKVSHKVLTKEERQELIKQHEEKQQEAAKLDEAASRGRLGRWWSRLQSGPDKITFSMAVVALGVVYGDIGTSPLYTMQTFLNCQGGLANADREAVLGVLSLVFWSITLITTVKYVLIAMRIDNKGEGGIFALYSLIRKYGAWLAIPAMLGGAAFLADSVLTPAVSISSAVEGLETLPALEHVMTENKELTLMITVVIIVVLFSVQSHGTERIGRTFGSVVMIWFSFLAVVGLMNLSNDWSVFAALNPVYGVRFLFSHHNVAGIAVMGTVFLSTTGAEALYSDMGHVGRGNIYCTWPFIKIALVLCYFGQGAWMLDHWDDSAYRRMHGLNPFFEMMTPSVRYIAVILSVAAGVIASQALITGAYTMVSEATRLNWMPHLQVRYPARTRGQLYIPVVNGVLCAATLIVLAIFRDSEHISAAYGLALTITMITTTILLAVYIWHAGRRFGAIVFTVLFLAIQFMFFFASMAKFLRGGWFTMLLTLAILTIMYTWNEGTKLERTQRRHMQPADCLPVLRQLHDDDTVPYFADNIVYLTSDPETKRVDTDIFFSIFADHPKRARAWWAVSVETADEPFTREYSVENFGTDFLFRVRIRLGFKVAQSLPAYIHQIMNDMLKSGDLPTQESRYPKLDADVNIGPIRYVLIHKALMPESKVSQRGAVSLQVKYAIRRLAGSPVKWFGLAPYNPLVEIQPLFLATERPPRLKRV</sequence>
<feature type="transmembrane region" description="Helical" evidence="12">
    <location>
        <begin position="73"/>
        <end position="95"/>
    </location>
</feature>
<protein>
    <recommendedName>
        <fullName evidence="12">Probable potassium transport system protein Kup</fullName>
    </recommendedName>
</protein>
<feature type="coiled-coil region" evidence="13">
    <location>
        <begin position="26"/>
        <end position="53"/>
    </location>
</feature>
<evidence type="ECO:0000256" key="6">
    <source>
        <dbReference type="ARBA" id="ARBA00022692"/>
    </source>
</evidence>
<keyword evidence="3 12" id="KW-0813">Transport</keyword>
<gene>
    <name evidence="12" type="primary">kup</name>
    <name evidence="17" type="ORF">BDLFYP24_02049</name>
    <name evidence="16" type="ORF">GBB04_04990</name>
</gene>
<evidence type="ECO:0000256" key="11">
    <source>
        <dbReference type="ARBA" id="ARBA00023136"/>
    </source>
</evidence>
<dbReference type="GO" id="GO:0005886">
    <property type="term" value="C:plasma membrane"/>
    <property type="evidence" value="ECO:0007669"/>
    <property type="project" value="UniProtKB-SubCell"/>
</dbReference>
<proteinExistence type="inferred from homology"/>
<comment type="similarity">
    <text evidence="2 12">Belongs to the HAK/KUP transporter (TC 2.A.72) family.</text>
</comment>
<evidence type="ECO:0000256" key="7">
    <source>
        <dbReference type="ARBA" id="ARBA00022847"/>
    </source>
</evidence>
<evidence type="ECO:0000259" key="15">
    <source>
        <dbReference type="Pfam" id="PF22776"/>
    </source>
</evidence>
<evidence type="ECO:0000259" key="14">
    <source>
        <dbReference type="Pfam" id="PF02705"/>
    </source>
</evidence>
<evidence type="ECO:0000313" key="18">
    <source>
        <dbReference type="Proteomes" id="UP000429211"/>
    </source>
</evidence>
<evidence type="ECO:0000256" key="8">
    <source>
        <dbReference type="ARBA" id="ARBA00022958"/>
    </source>
</evidence>
<feature type="transmembrane region" description="Helical" evidence="12">
    <location>
        <begin position="494"/>
        <end position="512"/>
    </location>
</feature>
<evidence type="ECO:0000313" key="16">
    <source>
        <dbReference type="EMBL" id="KAB7461438.1"/>
    </source>
</evidence>
<reference evidence="16 18" key="1">
    <citation type="journal article" date="2019" name="Nat. Med.">
        <title>A library of human gut bacterial isolates paired with longitudinal multiomics data enables mechanistic microbiome research.</title>
        <authorList>
            <person name="Poyet M."/>
            <person name="Groussin M."/>
            <person name="Gibbons S.M."/>
            <person name="Avila-Pacheco J."/>
            <person name="Jiang X."/>
            <person name="Kearney S.M."/>
            <person name="Perrotta A.R."/>
            <person name="Berdy B."/>
            <person name="Zhao S."/>
            <person name="Lieberman T.D."/>
            <person name="Swanson P.K."/>
            <person name="Smith M."/>
            <person name="Roesemann S."/>
            <person name="Alexander J.E."/>
            <person name="Rich S.A."/>
            <person name="Livny J."/>
            <person name="Vlamakis H."/>
            <person name="Clish C."/>
            <person name="Bullock K."/>
            <person name="Deik A."/>
            <person name="Scott J."/>
            <person name="Pierce K.A."/>
            <person name="Xavier R.J."/>
            <person name="Alm E.J."/>
        </authorList>
    </citation>
    <scope>NUCLEOTIDE SEQUENCE [LARGE SCALE GENOMIC DNA]</scope>
    <source>
        <strain evidence="16 18">BIOML-A2</strain>
    </source>
</reference>
<comment type="catalytic activity">
    <reaction evidence="12">
        <text>K(+)(in) + H(+)(in) = K(+)(out) + H(+)(out)</text>
        <dbReference type="Rhea" id="RHEA:28490"/>
        <dbReference type="ChEBI" id="CHEBI:15378"/>
        <dbReference type="ChEBI" id="CHEBI:29103"/>
    </reaction>
</comment>
<feature type="transmembrane region" description="Helical" evidence="12">
    <location>
        <begin position="312"/>
        <end position="334"/>
    </location>
</feature>
<keyword evidence="8 12" id="KW-0630">Potassium</keyword>
<evidence type="ECO:0000256" key="3">
    <source>
        <dbReference type="ARBA" id="ARBA00022448"/>
    </source>
</evidence>
<feature type="domain" description="K+ potassium transporter integral membrane" evidence="14">
    <location>
        <begin position="78"/>
        <end position="524"/>
    </location>
</feature>
<organism evidence="17">
    <name type="scientific">Bifidobacterium dentium</name>
    <dbReference type="NCBI Taxonomy" id="1689"/>
    <lineage>
        <taxon>Bacteria</taxon>
        <taxon>Bacillati</taxon>
        <taxon>Actinomycetota</taxon>
        <taxon>Actinomycetes</taxon>
        <taxon>Bifidobacteriales</taxon>
        <taxon>Bifidobacteriaceae</taxon>
        <taxon>Bifidobacterium</taxon>
    </lineage>
</organism>
<name>A0A6N2TP02_9BIFI</name>
<dbReference type="GO" id="GO:0015293">
    <property type="term" value="F:symporter activity"/>
    <property type="evidence" value="ECO:0007669"/>
    <property type="project" value="UniProtKB-UniRule"/>
</dbReference>
<dbReference type="EMBL" id="WDPD01000004">
    <property type="protein sequence ID" value="KAB7461438.1"/>
    <property type="molecule type" value="Genomic_DNA"/>
</dbReference>
<feature type="transmembrane region" description="Helical" evidence="12">
    <location>
        <begin position="236"/>
        <end position="255"/>
    </location>
</feature>
<feature type="domain" description="K+ potassium transporter C-terminal" evidence="15">
    <location>
        <begin position="550"/>
        <end position="702"/>
    </location>
</feature>
<feature type="transmembrane region" description="Helical" evidence="12">
    <location>
        <begin position="159"/>
        <end position="176"/>
    </location>
</feature>
<dbReference type="Pfam" id="PF02705">
    <property type="entry name" value="K_trans"/>
    <property type="match status" value="1"/>
</dbReference>
<dbReference type="HAMAP" id="MF_01522">
    <property type="entry name" value="Kup"/>
    <property type="match status" value="1"/>
</dbReference>
<dbReference type="AlphaFoldDB" id="A0A6N2TP02"/>
<evidence type="ECO:0000256" key="1">
    <source>
        <dbReference type="ARBA" id="ARBA00004141"/>
    </source>
</evidence>
<dbReference type="Pfam" id="PF22776">
    <property type="entry name" value="K_trans_C"/>
    <property type="match status" value="1"/>
</dbReference>
<keyword evidence="6 12" id="KW-0812">Transmembrane</keyword>
<dbReference type="PANTHER" id="PTHR30540">
    <property type="entry name" value="OSMOTIC STRESS POTASSIUM TRANSPORTER"/>
    <property type="match status" value="1"/>
</dbReference>
<evidence type="ECO:0000256" key="5">
    <source>
        <dbReference type="ARBA" id="ARBA00022538"/>
    </source>
</evidence>
<evidence type="ECO:0000256" key="2">
    <source>
        <dbReference type="ARBA" id="ARBA00007019"/>
    </source>
</evidence>
<keyword evidence="9 12" id="KW-1133">Transmembrane helix</keyword>
<evidence type="ECO:0000256" key="13">
    <source>
        <dbReference type="SAM" id="Coils"/>
    </source>
</evidence>
<keyword evidence="7 12" id="KW-0769">Symport</keyword>
<dbReference type="GO" id="GO:0015079">
    <property type="term" value="F:potassium ion transmembrane transporter activity"/>
    <property type="evidence" value="ECO:0007669"/>
    <property type="project" value="UniProtKB-UniRule"/>
</dbReference>
<reference evidence="17" key="2">
    <citation type="submission" date="2019-11" db="EMBL/GenBank/DDBJ databases">
        <authorList>
            <person name="Feng L."/>
        </authorList>
    </citation>
    <scope>NUCLEOTIDE SEQUENCE</scope>
    <source>
        <strain evidence="17">BdentiumLFYP24</strain>
    </source>
</reference>